<reference evidence="2" key="1">
    <citation type="journal article" date="2014" name="Front. Microbiol.">
        <title>High frequency of phylogenetically diverse reductive dehalogenase-homologous genes in deep subseafloor sedimentary metagenomes.</title>
        <authorList>
            <person name="Kawai M."/>
            <person name="Futagami T."/>
            <person name="Toyoda A."/>
            <person name="Takaki Y."/>
            <person name="Nishi S."/>
            <person name="Hori S."/>
            <person name="Arai W."/>
            <person name="Tsubouchi T."/>
            <person name="Morono Y."/>
            <person name="Uchiyama I."/>
            <person name="Ito T."/>
            <person name="Fujiyama A."/>
            <person name="Inagaki F."/>
            <person name="Takami H."/>
        </authorList>
    </citation>
    <scope>NUCLEOTIDE SEQUENCE</scope>
    <source>
        <strain evidence="2">Expedition CK06-06</strain>
    </source>
</reference>
<comment type="caution">
    <text evidence="2">The sequence shown here is derived from an EMBL/GenBank/DDBJ whole genome shotgun (WGS) entry which is preliminary data.</text>
</comment>
<evidence type="ECO:0000313" key="2">
    <source>
        <dbReference type="EMBL" id="GAF93600.1"/>
    </source>
</evidence>
<gene>
    <name evidence="2" type="ORF">S01H1_27938</name>
</gene>
<sequence length="159" mass="18278">MGKNVVAAEVYAQFRRAFSMLRGSIEAFGEEEWRGGDIDFLIPCRQAYHAIESVEYYLSEYPGEFKWGHRFDGDWEGMPAGELPTQEEVLDYLDEMQATVDAWLKGLGDEGLLAPQKGFPWTGKTPLGRALYVLRHGQHHLAEMNTELRRRGIDRPDWQ</sequence>
<dbReference type="EMBL" id="BARS01017045">
    <property type="protein sequence ID" value="GAF93600.1"/>
    <property type="molecule type" value="Genomic_DNA"/>
</dbReference>
<evidence type="ECO:0000259" key="1">
    <source>
        <dbReference type="Pfam" id="PF12867"/>
    </source>
</evidence>
<protein>
    <recommendedName>
        <fullName evidence="1">DinB-like domain-containing protein</fullName>
    </recommendedName>
</protein>
<dbReference type="InterPro" id="IPR034660">
    <property type="entry name" value="DinB/YfiT-like"/>
</dbReference>
<dbReference type="SUPFAM" id="SSF109854">
    <property type="entry name" value="DinB/YfiT-like putative metalloenzymes"/>
    <property type="match status" value="1"/>
</dbReference>
<accession>X0UYV3</accession>
<proteinExistence type="predicted"/>
<dbReference type="Pfam" id="PF12867">
    <property type="entry name" value="DinB_2"/>
    <property type="match status" value="1"/>
</dbReference>
<dbReference type="AlphaFoldDB" id="X0UYV3"/>
<dbReference type="InterPro" id="IPR024775">
    <property type="entry name" value="DinB-like"/>
</dbReference>
<organism evidence="2">
    <name type="scientific">marine sediment metagenome</name>
    <dbReference type="NCBI Taxonomy" id="412755"/>
    <lineage>
        <taxon>unclassified sequences</taxon>
        <taxon>metagenomes</taxon>
        <taxon>ecological metagenomes</taxon>
    </lineage>
</organism>
<name>X0UYV3_9ZZZZ</name>
<feature type="domain" description="DinB-like" evidence="1">
    <location>
        <begin position="48"/>
        <end position="144"/>
    </location>
</feature>
<dbReference type="Gene3D" id="1.20.120.450">
    <property type="entry name" value="dinb family like domain"/>
    <property type="match status" value="1"/>
</dbReference>